<dbReference type="EMBL" id="GEBQ01002498">
    <property type="protein sequence ID" value="JAT37479.1"/>
    <property type="molecule type" value="Transcribed_RNA"/>
</dbReference>
<dbReference type="PANTHER" id="PTHR28637:SF1">
    <property type="entry name" value="DNA REPLICATION FACTOR CDT1"/>
    <property type="match status" value="1"/>
</dbReference>
<dbReference type="GO" id="GO:0000278">
    <property type="term" value="P:mitotic cell cycle"/>
    <property type="evidence" value="ECO:0007669"/>
    <property type="project" value="TreeGrafter"/>
</dbReference>
<dbReference type="InterPro" id="IPR014939">
    <property type="entry name" value="CDT1_Gemini-bd-like"/>
</dbReference>
<evidence type="ECO:0000256" key="1">
    <source>
        <dbReference type="SAM" id="MobiDB-lite"/>
    </source>
</evidence>
<name>A0A1B6MNN5_9HEMI</name>
<dbReference type="GO" id="GO:0030174">
    <property type="term" value="P:regulation of DNA-templated DNA replication initiation"/>
    <property type="evidence" value="ECO:0007669"/>
    <property type="project" value="InterPro"/>
</dbReference>
<feature type="region of interest" description="Disordered" evidence="1">
    <location>
        <begin position="220"/>
        <end position="264"/>
    </location>
</feature>
<protein>
    <recommendedName>
        <fullName evidence="2">CDT1 Geminin-binding domain-containing protein</fullName>
    </recommendedName>
</protein>
<organism evidence="3">
    <name type="scientific">Graphocephala atropunctata</name>
    <dbReference type="NCBI Taxonomy" id="36148"/>
    <lineage>
        <taxon>Eukaryota</taxon>
        <taxon>Metazoa</taxon>
        <taxon>Ecdysozoa</taxon>
        <taxon>Arthropoda</taxon>
        <taxon>Hexapoda</taxon>
        <taxon>Insecta</taxon>
        <taxon>Pterygota</taxon>
        <taxon>Neoptera</taxon>
        <taxon>Paraneoptera</taxon>
        <taxon>Hemiptera</taxon>
        <taxon>Auchenorrhyncha</taxon>
        <taxon>Membracoidea</taxon>
        <taxon>Cicadellidae</taxon>
        <taxon>Cicadellinae</taxon>
        <taxon>Cicadellini</taxon>
        <taxon>Graphocephala</taxon>
    </lineage>
</organism>
<dbReference type="GO" id="GO:0070182">
    <property type="term" value="F:DNA polymerase binding"/>
    <property type="evidence" value="ECO:0007669"/>
    <property type="project" value="TreeGrafter"/>
</dbReference>
<accession>A0A1B6MNN5</accession>
<dbReference type="SUPFAM" id="SSF46785">
    <property type="entry name" value="Winged helix' DNA-binding domain"/>
    <property type="match status" value="1"/>
</dbReference>
<dbReference type="SMART" id="SM01075">
    <property type="entry name" value="CDT1"/>
    <property type="match status" value="1"/>
</dbReference>
<feature type="domain" description="CDT1 Geminin-binding" evidence="2">
    <location>
        <begin position="311"/>
        <end position="451"/>
    </location>
</feature>
<dbReference type="CDD" id="cd08674">
    <property type="entry name" value="Cdt1_m"/>
    <property type="match status" value="1"/>
</dbReference>
<feature type="region of interest" description="Disordered" evidence="1">
    <location>
        <begin position="71"/>
        <end position="94"/>
    </location>
</feature>
<dbReference type="GO" id="GO:0003677">
    <property type="term" value="F:DNA binding"/>
    <property type="evidence" value="ECO:0007669"/>
    <property type="project" value="InterPro"/>
</dbReference>
<dbReference type="AlphaFoldDB" id="A0A1B6MNN5"/>
<dbReference type="InterPro" id="IPR036390">
    <property type="entry name" value="WH_DNA-bd_sf"/>
</dbReference>
<gene>
    <name evidence="3" type="ORF">g.32010</name>
</gene>
<dbReference type="InterPro" id="IPR045173">
    <property type="entry name" value="Cdt1"/>
</dbReference>
<dbReference type="GO" id="GO:0005634">
    <property type="term" value="C:nucleus"/>
    <property type="evidence" value="ECO:0007669"/>
    <property type="project" value="TreeGrafter"/>
</dbReference>
<feature type="non-terminal residue" evidence="3">
    <location>
        <position position="451"/>
    </location>
</feature>
<dbReference type="Pfam" id="PF08839">
    <property type="entry name" value="CDT1"/>
    <property type="match status" value="1"/>
</dbReference>
<reference evidence="3" key="1">
    <citation type="submission" date="2015-11" db="EMBL/GenBank/DDBJ databases">
        <title>De novo transcriptome assembly of four potential Pierce s Disease insect vectors from Arizona vineyards.</title>
        <authorList>
            <person name="Tassone E.E."/>
        </authorList>
    </citation>
    <scope>NUCLEOTIDE SEQUENCE</scope>
</reference>
<dbReference type="PANTHER" id="PTHR28637">
    <property type="entry name" value="DNA REPLICATION FACTOR CDT1"/>
    <property type="match status" value="1"/>
</dbReference>
<sequence length="451" mass="50385">MAFQPSVVEYFNNRKRPAADDLKKGLNPSKVLVLDSSPVIDSLKEGKDISQNTLVRKLVYTNKEVILPTKKPKTTSRSKSGQNFSSKGKKIIKPDGNQMDIRKTLLNIVNKKTTECSKDSFNKDTSAGTLKEELDGRKNEKAGGLVPFHILGPLSPAKSREAVCEERSEESKREPNVPMKAEDDLLTSSRKELNLGNLKKMMSRSSRLQEMKAALQRFNSGRSELSEMQARRDESKLSPGLDIDFQVPASPMKTPKKLGLSPIPQGKLTPSRLFDTPPAPLPPSPLKSPLKSPAFQKYQALVTEGRPVLVLPFKYRALAELFRCVDTVASMLHNRRETITLSKLRPGVQEISRKNLTEYHLGQIKTLVPEAFEFSVEKMRALGATEKYELVLTPVLPTDPTTEGKDVMCPSVLLARRRTLYNALLELTKDHHEEFLSGLDPPMSIARSRLT</sequence>
<evidence type="ECO:0000313" key="3">
    <source>
        <dbReference type="EMBL" id="JAT37479.1"/>
    </source>
</evidence>
<dbReference type="GO" id="GO:0000076">
    <property type="term" value="P:DNA replication checkpoint signaling"/>
    <property type="evidence" value="ECO:0007669"/>
    <property type="project" value="TreeGrafter"/>
</dbReference>
<proteinExistence type="predicted"/>
<evidence type="ECO:0000259" key="2">
    <source>
        <dbReference type="SMART" id="SM01075"/>
    </source>
</evidence>
<dbReference type="GO" id="GO:0071163">
    <property type="term" value="P:DNA replication preinitiation complex assembly"/>
    <property type="evidence" value="ECO:0007669"/>
    <property type="project" value="InterPro"/>
</dbReference>